<sequence length="250" mass="27117">MNDTLLQRYSRHILLDDIGIEGQERLLSAQALIIGAGGLGSPAALYLAAAGVNLTLCDDDDVDLTNLQRQILHTTPHIGMAKIDSAKKSLTALNPHCHVEIVNERLNKKNAAHLIIAADVVLDCSDNYATRHLINRCCTKYSKPLVFGAAIGFTGQMTVFDSRNAQSPCYNCLFSENDEAVETRCALMGVLAPLTGIIGCLQATETVKLIAAPHTSSLAGRLLLVDARDMCWREVQVPRDTECEVCCVRA</sequence>
<evidence type="ECO:0000313" key="3">
    <source>
        <dbReference type="Proteomes" id="UP001168167"/>
    </source>
</evidence>
<dbReference type="EMBL" id="JANQAO010000002">
    <property type="protein sequence ID" value="MDM5147533.1"/>
    <property type="molecule type" value="Genomic_DNA"/>
</dbReference>
<dbReference type="Gene3D" id="3.40.50.720">
    <property type="entry name" value="NAD(P)-binding Rossmann-like Domain"/>
    <property type="match status" value="1"/>
</dbReference>
<dbReference type="InterPro" id="IPR000594">
    <property type="entry name" value="ThiF_NAD_FAD-bd"/>
</dbReference>
<dbReference type="NCBIfam" id="NF004281">
    <property type="entry name" value="PRK05690.1"/>
    <property type="match status" value="1"/>
</dbReference>
<dbReference type="Pfam" id="PF00899">
    <property type="entry name" value="ThiF"/>
    <property type="match status" value="1"/>
</dbReference>
<keyword evidence="3" id="KW-1185">Reference proteome</keyword>
<reference evidence="2" key="1">
    <citation type="submission" date="2022-08" db="EMBL/GenBank/DDBJ databases">
        <authorList>
            <person name="Dzunkova M."/>
            <person name="La Clair J."/>
            <person name="Tyml T."/>
            <person name="Doud D."/>
            <person name="Schulz F."/>
            <person name="Piquer S."/>
            <person name="Porcel Sanchis D."/>
            <person name="Osborn A."/>
            <person name="Robinson D."/>
            <person name="Louie K.B."/>
            <person name="Bowen B.P."/>
            <person name="Bowers R."/>
            <person name="Lee J."/>
            <person name="Arnau Llombart V."/>
            <person name="Diaz Villanueva W."/>
            <person name="Gosliner T."/>
            <person name="Northen T."/>
            <person name="Cheng J.-F."/>
            <person name="Burkart M.D."/>
            <person name="Woyke T."/>
        </authorList>
    </citation>
    <scope>NUCLEOTIDE SEQUENCE</scope>
    <source>
        <strain evidence="2">Df01</strain>
    </source>
</reference>
<protein>
    <submittedName>
        <fullName evidence="2">HesA/MoeB/ThiF family protein</fullName>
    </submittedName>
</protein>
<feature type="domain" description="THIF-type NAD/FAD binding fold" evidence="1">
    <location>
        <begin position="9"/>
        <end position="245"/>
    </location>
</feature>
<dbReference type="PANTHER" id="PTHR10953:SF102">
    <property type="entry name" value="ADENYLYLTRANSFERASE AND SULFURTRANSFERASE MOCS3"/>
    <property type="match status" value="1"/>
</dbReference>
<dbReference type="InterPro" id="IPR035985">
    <property type="entry name" value="Ubiquitin-activating_enz"/>
</dbReference>
<evidence type="ECO:0000313" key="2">
    <source>
        <dbReference type="EMBL" id="MDM5147533.1"/>
    </source>
</evidence>
<accession>A0ABT7QLD9</accession>
<reference evidence="2" key="2">
    <citation type="journal article" date="2023" name="Microbiome">
        <title>Synthase-selected sorting approach identifies a beta-lactone synthase in a nudibranch symbiotic bacterium.</title>
        <authorList>
            <person name="Dzunkova M."/>
            <person name="La Clair J.J."/>
            <person name="Tyml T."/>
            <person name="Doud D."/>
            <person name="Schulz F."/>
            <person name="Piquer-Esteban S."/>
            <person name="Porcel Sanchis D."/>
            <person name="Osborn A."/>
            <person name="Robinson D."/>
            <person name="Louie K.B."/>
            <person name="Bowen B.P."/>
            <person name="Bowers R.M."/>
            <person name="Lee J."/>
            <person name="Arnau V."/>
            <person name="Diaz-Villanueva W."/>
            <person name="Stepanauskas R."/>
            <person name="Gosliner T."/>
            <person name="Date S.V."/>
            <person name="Northen T.R."/>
            <person name="Cheng J.F."/>
            <person name="Burkart M.D."/>
            <person name="Woyke T."/>
        </authorList>
    </citation>
    <scope>NUCLEOTIDE SEQUENCE</scope>
    <source>
        <strain evidence="2">Df01</strain>
    </source>
</reference>
<gene>
    <name evidence="2" type="ORF">NQX30_04010</name>
</gene>
<organism evidence="2 3">
    <name type="scientific">Candidatus Doriopsillibacter californiensis</name>
    <dbReference type="NCBI Taxonomy" id="2970740"/>
    <lineage>
        <taxon>Bacteria</taxon>
        <taxon>Pseudomonadati</taxon>
        <taxon>Pseudomonadota</taxon>
        <taxon>Gammaproteobacteria</taxon>
        <taxon>Candidatus Tethybacterales</taxon>
        <taxon>Candidatus Persebacteraceae</taxon>
        <taxon>Candidatus Doriopsillibacter</taxon>
    </lineage>
</organism>
<dbReference type="CDD" id="cd00757">
    <property type="entry name" value="ThiF_MoeB_HesA_family"/>
    <property type="match status" value="1"/>
</dbReference>
<comment type="caution">
    <text evidence="2">The sequence shown here is derived from an EMBL/GenBank/DDBJ whole genome shotgun (WGS) entry which is preliminary data.</text>
</comment>
<proteinExistence type="predicted"/>
<dbReference type="PANTHER" id="PTHR10953">
    <property type="entry name" value="UBIQUITIN-ACTIVATING ENZYME E1"/>
    <property type="match status" value="1"/>
</dbReference>
<evidence type="ECO:0000259" key="1">
    <source>
        <dbReference type="Pfam" id="PF00899"/>
    </source>
</evidence>
<dbReference type="InterPro" id="IPR045886">
    <property type="entry name" value="ThiF/MoeB/HesA"/>
</dbReference>
<dbReference type="Proteomes" id="UP001168167">
    <property type="component" value="Unassembled WGS sequence"/>
</dbReference>
<dbReference type="SUPFAM" id="SSF69572">
    <property type="entry name" value="Activating enzymes of the ubiquitin-like proteins"/>
    <property type="match status" value="1"/>
</dbReference>
<name>A0ABT7QLD9_9GAMM</name>